<protein>
    <submittedName>
        <fullName evidence="1">Uncharacterized protein</fullName>
    </submittedName>
</protein>
<sequence length="77" mass="8692">MLADIEQITVKATFQIRTGADWATPTINLRETCDAGLHLMACIIKRKVTGEILIVSRCVRARADKRHITADDVEKLW</sequence>
<name>A0A154L8F8_9PROT</name>
<dbReference type="Proteomes" id="UP000076335">
    <property type="component" value="Unassembled WGS sequence"/>
</dbReference>
<accession>A0A154L8F8</accession>
<evidence type="ECO:0000313" key="2">
    <source>
        <dbReference type="Proteomes" id="UP000076335"/>
    </source>
</evidence>
<comment type="caution">
    <text evidence="1">The sequence shown here is derived from an EMBL/GenBank/DDBJ whole genome shotgun (WGS) entry which is preliminary data.</text>
</comment>
<evidence type="ECO:0000313" key="1">
    <source>
        <dbReference type="EMBL" id="KZB66892.1"/>
    </source>
</evidence>
<reference evidence="1 2" key="1">
    <citation type="submission" date="2015-12" db="EMBL/GenBank/DDBJ databases">
        <title>Genome sequence of Thalassospira lucentensis MCCC 1A02072.</title>
        <authorList>
            <person name="Lu L."/>
            <person name="Lai Q."/>
            <person name="Shao Z."/>
            <person name="Qian P."/>
        </authorList>
    </citation>
    <scope>NUCLEOTIDE SEQUENCE [LARGE SCALE GENOMIC DNA]</scope>
    <source>
        <strain evidence="1 2">MCCC 1A02072</strain>
    </source>
</reference>
<proteinExistence type="predicted"/>
<dbReference type="AlphaFoldDB" id="A0A154L8F8"/>
<organism evidence="1 2">
    <name type="scientific">Thalassospira lucentensis</name>
    <dbReference type="NCBI Taxonomy" id="168935"/>
    <lineage>
        <taxon>Bacteria</taxon>
        <taxon>Pseudomonadati</taxon>
        <taxon>Pseudomonadota</taxon>
        <taxon>Alphaproteobacteria</taxon>
        <taxon>Rhodospirillales</taxon>
        <taxon>Thalassospiraceae</taxon>
        <taxon>Thalassospira</taxon>
    </lineage>
</organism>
<dbReference type="EMBL" id="LPVY01000005">
    <property type="protein sequence ID" value="KZB66892.1"/>
    <property type="molecule type" value="Genomic_DNA"/>
</dbReference>
<gene>
    <name evidence="1" type="ORF">AUP42_15310</name>
</gene>